<dbReference type="Proteomes" id="UP000263993">
    <property type="component" value="Unassembled WGS sequence"/>
</dbReference>
<dbReference type="AlphaFoldDB" id="A0A371BCE6"/>
<keyword evidence="2" id="KW-1185">Reference proteome</keyword>
<accession>A0A371BCE6</accession>
<protein>
    <submittedName>
        <fullName evidence="1">Uncharacterized protein</fullName>
    </submittedName>
</protein>
<proteinExistence type="predicted"/>
<gene>
    <name evidence="1" type="ORF">DXH78_12005</name>
</gene>
<organism evidence="1 2">
    <name type="scientific">Undibacter mobilis</name>
    <dbReference type="NCBI Taxonomy" id="2292256"/>
    <lineage>
        <taxon>Bacteria</taxon>
        <taxon>Pseudomonadati</taxon>
        <taxon>Pseudomonadota</taxon>
        <taxon>Alphaproteobacteria</taxon>
        <taxon>Hyphomicrobiales</taxon>
        <taxon>Nitrobacteraceae</taxon>
        <taxon>Undibacter</taxon>
    </lineage>
</organism>
<evidence type="ECO:0000313" key="2">
    <source>
        <dbReference type="Proteomes" id="UP000263993"/>
    </source>
</evidence>
<reference evidence="2" key="1">
    <citation type="submission" date="2018-08" db="EMBL/GenBank/DDBJ databases">
        <authorList>
            <person name="Kim S.-J."/>
            <person name="Jung G.-Y."/>
        </authorList>
    </citation>
    <scope>NUCLEOTIDE SEQUENCE [LARGE SCALE GENOMIC DNA]</scope>
    <source>
        <strain evidence="2">GY_H</strain>
    </source>
</reference>
<sequence length="147" mass="16421">MRWSILQISEMQLAANAAHMQTVFMAFSDTKAADTLLEEAMHITGILELLTEAFYFVGWRTVLALRLLPGLKNFESVGMRDVRNRIIEHPDKPSGIVNQQFSVGRVDEGEGPRLKGAPPGETRFLDNGLLANAKEFADRLLPRLKAN</sequence>
<dbReference type="EMBL" id="QRGO01000001">
    <property type="protein sequence ID" value="RDV05228.1"/>
    <property type="molecule type" value="Genomic_DNA"/>
</dbReference>
<evidence type="ECO:0000313" key="1">
    <source>
        <dbReference type="EMBL" id="RDV05228.1"/>
    </source>
</evidence>
<comment type="caution">
    <text evidence="1">The sequence shown here is derived from an EMBL/GenBank/DDBJ whole genome shotgun (WGS) entry which is preliminary data.</text>
</comment>
<name>A0A371BCE6_9BRAD</name>